<name>A0AAE3TAF0_9RHOB</name>
<dbReference type="EMBL" id="JARGYC010000037">
    <property type="protein sequence ID" value="MDF0601929.1"/>
    <property type="molecule type" value="Genomic_DNA"/>
</dbReference>
<sequence>MAKLALPVFVDRIMLHTGTKGRFREAAPPHAAADERRLRAGSDSEFLAARAKSAWHAVVNQGSEHQFAVPITNGRFSHSA</sequence>
<accession>A0AAE3TAF0</accession>
<gene>
    <name evidence="1" type="ORF">P1J78_14385</name>
</gene>
<comment type="caution">
    <text evidence="1">The sequence shown here is derived from an EMBL/GenBank/DDBJ whole genome shotgun (WGS) entry which is preliminary data.</text>
</comment>
<dbReference type="AlphaFoldDB" id="A0AAE3TAF0"/>
<dbReference type="Proteomes" id="UP001220964">
    <property type="component" value="Unassembled WGS sequence"/>
</dbReference>
<keyword evidence="2" id="KW-1185">Reference proteome</keyword>
<evidence type="ECO:0000313" key="1">
    <source>
        <dbReference type="EMBL" id="MDF0601929.1"/>
    </source>
</evidence>
<evidence type="ECO:0000313" key="2">
    <source>
        <dbReference type="Proteomes" id="UP001220964"/>
    </source>
</evidence>
<proteinExistence type="predicted"/>
<organism evidence="1 2">
    <name type="scientific">Psychromarinibacter sediminicola</name>
    <dbReference type="NCBI Taxonomy" id="3033385"/>
    <lineage>
        <taxon>Bacteria</taxon>
        <taxon>Pseudomonadati</taxon>
        <taxon>Pseudomonadota</taxon>
        <taxon>Alphaproteobacteria</taxon>
        <taxon>Rhodobacterales</taxon>
        <taxon>Paracoccaceae</taxon>
        <taxon>Psychromarinibacter</taxon>
    </lineage>
</organism>
<reference evidence="1" key="1">
    <citation type="submission" date="2023-03" db="EMBL/GenBank/DDBJ databases">
        <title>Multiphase analysis and comparison of six strains from genera Psychromarinibacter, Lutimaribacter, and Maritimibacter, including a novel species: Psychromarinibacter sediminicola sp. nov.</title>
        <authorList>
            <person name="Wang Y.-H."/>
            <person name="Ye M.-Q."/>
            <person name="Du Z.-J."/>
        </authorList>
    </citation>
    <scope>NUCLEOTIDE SEQUENCE</scope>
    <source>
        <strain evidence="1">C21-152</strain>
    </source>
</reference>
<protein>
    <submittedName>
        <fullName evidence="1">Uncharacterized protein</fullName>
    </submittedName>
</protein>